<evidence type="ECO:0000313" key="1">
    <source>
        <dbReference type="EMBL" id="CCQ67358.1"/>
    </source>
</evidence>
<dbReference type="GO" id="GO:0003743">
    <property type="term" value="F:translation initiation factor activity"/>
    <property type="evidence" value="ECO:0007669"/>
    <property type="project" value="UniProtKB-KW"/>
</dbReference>
<reference evidence="1 2" key="1">
    <citation type="submission" date="2013-01" db="EMBL/GenBank/DDBJ databases">
        <authorList>
            <person name="Bench S."/>
        </authorList>
    </citation>
    <scope>NUCLEOTIDE SEQUENCE [LARGE SCALE GENOMIC DNA]</scope>
    <source>
        <strain evidence="1 2">WH 0402</strain>
    </source>
</reference>
<protein>
    <submittedName>
        <fullName evidence="1">Eukaryotic translation initiation factor 4B</fullName>
    </submittedName>
</protein>
<dbReference type="EMBL" id="CAQN01000588">
    <property type="protein sequence ID" value="CCQ67358.1"/>
    <property type="molecule type" value="Genomic_DNA"/>
</dbReference>
<name>T2JNC2_CROWT</name>
<evidence type="ECO:0000313" key="2">
    <source>
        <dbReference type="Proteomes" id="UP000018130"/>
    </source>
</evidence>
<organism evidence="1 2">
    <name type="scientific">Crocosphaera watsonii WH 0402</name>
    <dbReference type="NCBI Taxonomy" id="1284629"/>
    <lineage>
        <taxon>Bacteria</taxon>
        <taxon>Bacillati</taxon>
        <taxon>Cyanobacteriota</taxon>
        <taxon>Cyanophyceae</taxon>
        <taxon>Oscillatoriophycideae</taxon>
        <taxon>Chroococcales</taxon>
        <taxon>Aphanothecaceae</taxon>
        <taxon>Crocosphaera</taxon>
    </lineage>
</organism>
<dbReference type="Proteomes" id="UP000018130">
    <property type="component" value="Unassembled WGS sequence"/>
</dbReference>
<keyword evidence="1" id="KW-0648">Protein biosynthesis</keyword>
<reference evidence="1 2" key="2">
    <citation type="submission" date="2013-09" db="EMBL/GenBank/DDBJ databases">
        <title>Whole genome comparison of six Crocosphaera watsonii strains with differing phenotypes.</title>
        <authorList>
            <person name="Bench S.R."/>
            <person name="Heller P."/>
            <person name="Frank I."/>
            <person name="Arciniega M."/>
            <person name="Shilova I.N."/>
            <person name="Zehr J.P."/>
        </authorList>
    </citation>
    <scope>NUCLEOTIDE SEQUENCE [LARGE SCALE GENOMIC DNA]</scope>
    <source>
        <strain evidence="1 2">WH 0402</strain>
    </source>
</reference>
<proteinExistence type="predicted"/>
<comment type="caution">
    <text evidence="1">The sequence shown here is derived from an EMBL/GenBank/DDBJ whole genome shotgun (WGS) entry which is preliminary data.</text>
</comment>
<accession>T2JNC2</accession>
<sequence>MFCSPSLPQSPPVSPVSPSVKSVIQFCMAEFDRYVMAKMSQILKQSFII</sequence>
<gene>
    <name evidence="1" type="ORF">CWATWH0402_5130</name>
</gene>
<keyword evidence="1" id="KW-0396">Initiation factor</keyword>
<dbReference type="AlphaFoldDB" id="T2JNC2"/>